<name>R7V653_CAPTE</name>
<feature type="non-terminal residue" evidence="1">
    <location>
        <position position="1"/>
    </location>
</feature>
<gene>
    <name evidence="1" type="ORF">CAPTEDRAFT_220584</name>
</gene>
<reference evidence="1 3" key="2">
    <citation type="journal article" date="2013" name="Nature">
        <title>Insights into bilaterian evolution from three spiralian genomes.</title>
        <authorList>
            <person name="Simakov O."/>
            <person name="Marletaz F."/>
            <person name="Cho S.J."/>
            <person name="Edsinger-Gonzales E."/>
            <person name="Havlak P."/>
            <person name="Hellsten U."/>
            <person name="Kuo D.H."/>
            <person name="Larsson T."/>
            <person name="Lv J."/>
            <person name="Arendt D."/>
            <person name="Savage R."/>
            <person name="Osoegawa K."/>
            <person name="de Jong P."/>
            <person name="Grimwood J."/>
            <person name="Chapman J.A."/>
            <person name="Shapiro H."/>
            <person name="Aerts A."/>
            <person name="Otillar R.P."/>
            <person name="Terry A.Y."/>
            <person name="Boore J.L."/>
            <person name="Grigoriev I.V."/>
            <person name="Lindberg D.R."/>
            <person name="Seaver E.C."/>
            <person name="Weisblat D.A."/>
            <person name="Putnam N.H."/>
            <person name="Rokhsar D.S."/>
        </authorList>
    </citation>
    <scope>NUCLEOTIDE SEQUENCE</scope>
    <source>
        <strain evidence="1 3">I ESC-2004</strain>
    </source>
</reference>
<evidence type="ECO:0000313" key="2">
    <source>
        <dbReference type="EnsemblMetazoa" id="CapteP220584"/>
    </source>
</evidence>
<protein>
    <recommendedName>
        <fullName evidence="4">Gamma-tubulin complex component</fullName>
    </recommendedName>
</protein>
<organism evidence="1">
    <name type="scientific">Capitella teleta</name>
    <name type="common">Polychaete worm</name>
    <dbReference type="NCBI Taxonomy" id="283909"/>
    <lineage>
        <taxon>Eukaryota</taxon>
        <taxon>Metazoa</taxon>
        <taxon>Spiralia</taxon>
        <taxon>Lophotrochozoa</taxon>
        <taxon>Annelida</taxon>
        <taxon>Polychaeta</taxon>
        <taxon>Sedentaria</taxon>
        <taxon>Scolecida</taxon>
        <taxon>Capitellidae</taxon>
        <taxon>Capitella</taxon>
    </lineage>
</organism>
<dbReference type="EnsemblMetazoa" id="CapteT220584">
    <property type="protein sequence ID" value="CapteP220584"/>
    <property type="gene ID" value="CapteG220584"/>
</dbReference>
<proteinExistence type="predicted"/>
<accession>R7V653</accession>
<dbReference type="AlphaFoldDB" id="R7V653"/>
<evidence type="ECO:0008006" key="4">
    <source>
        <dbReference type="Google" id="ProtNLM"/>
    </source>
</evidence>
<dbReference type="Proteomes" id="UP000014760">
    <property type="component" value="Unassembled WGS sequence"/>
</dbReference>
<feature type="non-terminal residue" evidence="1">
    <location>
        <position position="295"/>
    </location>
</feature>
<dbReference type="OMA" id="WSEESWE"/>
<dbReference type="OrthoDB" id="66546at2759"/>
<dbReference type="CDD" id="cd22572">
    <property type="entry name" value="GCP5_NTD"/>
    <property type="match status" value="1"/>
</dbReference>
<sequence>MARWTNFVDRNVKSLIKDVTGFQENEENFSLCLNFVQSNLKYHRFLTPDSHKLNRSVAGLIEKFQIHCQQNKANSLRKLVDAFLDFPIDGEQKVIVPESLSSNVRIFCGLQQSETHYALLSLLLHLSSSPLAADYTPSEQRIEKDAVDQFDWTSYLLEGFGDYSWPKCDDESMWTDEDEEEESVAPPHMLLQEVRDRTLCNTQEDSPDVRLREKTVARFWAGQLDHSGSSHESSTLRSDWEEFQRHTNEMHAVRERSLVSEYHVMRELIWMLCGAKSSFIFHWDGVQFIANPEIM</sequence>
<dbReference type="HOGENOM" id="CLU_945160_0_0_1"/>
<reference evidence="3" key="1">
    <citation type="submission" date="2012-12" db="EMBL/GenBank/DDBJ databases">
        <authorList>
            <person name="Hellsten U."/>
            <person name="Grimwood J."/>
            <person name="Chapman J.A."/>
            <person name="Shapiro H."/>
            <person name="Aerts A."/>
            <person name="Otillar R.P."/>
            <person name="Terry A.Y."/>
            <person name="Boore J.L."/>
            <person name="Simakov O."/>
            <person name="Marletaz F."/>
            <person name="Cho S.-J."/>
            <person name="Edsinger-Gonzales E."/>
            <person name="Havlak P."/>
            <person name="Kuo D.-H."/>
            <person name="Larsson T."/>
            <person name="Lv J."/>
            <person name="Arendt D."/>
            <person name="Savage R."/>
            <person name="Osoegawa K."/>
            <person name="de Jong P."/>
            <person name="Lindberg D.R."/>
            <person name="Seaver E.C."/>
            <person name="Weisblat D.A."/>
            <person name="Putnam N.H."/>
            <person name="Grigoriev I.V."/>
            <person name="Rokhsar D.S."/>
        </authorList>
    </citation>
    <scope>NUCLEOTIDE SEQUENCE</scope>
    <source>
        <strain evidence="3">I ESC-2004</strain>
    </source>
</reference>
<dbReference type="EMBL" id="KB294575">
    <property type="protein sequence ID" value="ELU14343.1"/>
    <property type="molecule type" value="Genomic_DNA"/>
</dbReference>
<evidence type="ECO:0000313" key="3">
    <source>
        <dbReference type="Proteomes" id="UP000014760"/>
    </source>
</evidence>
<dbReference type="InterPro" id="IPR059169">
    <property type="entry name" value="GCP5_N_ext"/>
</dbReference>
<evidence type="ECO:0000313" key="1">
    <source>
        <dbReference type="EMBL" id="ELU14343.1"/>
    </source>
</evidence>
<reference evidence="2" key="3">
    <citation type="submission" date="2015-06" db="UniProtKB">
        <authorList>
            <consortium name="EnsemblMetazoa"/>
        </authorList>
    </citation>
    <scope>IDENTIFICATION</scope>
</reference>
<dbReference type="EMBL" id="AMQN01018584">
    <property type="status" value="NOT_ANNOTATED_CDS"/>
    <property type="molecule type" value="Genomic_DNA"/>
</dbReference>
<keyword evidence="3" id="KW-1185">Reference proteome</keyword>
<dbReference type="STRING" id="283909.R7V653"/>